<dbReference type="InterPro" id="IPR042518">
    <property type="entry name" value="SirC_C"/>
</dbReference>
<dbReference type="STRING" id="1121390.SAMN02746041_02029"/>
<dbReference type="Pfam" id="PF13241">
    <property type="entry name" value="NAD_binding_7"/>
    <property type="match status" value="1"/>
</dbReference>
<dbReference type="EC" id="1.3.1.76" evidence="2"/>
<evidence type="ECO:0000256" key="6">
    <source>
        <dbReference type="ARBA" id="ARBA00047561"/>
    </source>
</evidence>
<proteinExistence type="predicted"/>
<dbReference type="GO" id="GO:0043115">
    <property type="term" value="F:precorrin-2 dehydrogenase activity"/>
    <property type="evidence" value="ECO:0007669"/>
    <property type="project" value="UniProtKB-EC"/>
</dbReference>
<dbReference type="InterPro" id="IPR006367">
    <property type="entry name" value="Sirohaem_synthase_N"/>
</dbReference>
<protein>
    <recommendedName>
        <fullName evidence="2">precorrin-2 dehydrogenase</fullName>
        <ecNumber evidence="2">1.3.1.76</ecNumber>
    </recommendedName>
</protein>
<evidence type="ECO:0000256" key="4">
    <source>
        <dbReference type="ARBA" id="ARBA00023027"/>
    </source>
</evidence>
<evidence type="ECO:0000256" key="1">
    <source>
        <dbReference type="ARBA" id="ARBA00005010"/>
    </source>
</evidence>
<sequence>MDRVRSEDFTTYCPLFLSLKDRRCVVVGAGTVAERKARRLLDHGAQVMVVARDLNPWWRDQVARERVTWVASSYEPHHLQGAVLVFAVTSDRALNRRVAEDARRLGLWCNTASDPQRGTCLVPASFRRGPLTIAVSTAGLSPAVSRLVREKLEKEFGPEWAAYLHFLGGLRRAVQKRSADSERNQALFRAVVQLPILEWIGNGRFQEIPQAVGRVLDGVLAETEIEREWERAWKASS</sequence>
<keyword evidence="5" id="KW-0627">Porphyrin biosynthesis</keyword>
<dbReference type="PANTHER" id="PTHR35330">
    <property type="entry name" value="SIROHEME BIOSYNTHESIS PROTEIN MET8"/>
    <property type="match status" value="1"/>
</dbReference>
<dbReference type="AlphaFoldDB" id="A0A1W1XKN1"/>
<dbReference type="PANTHER" id="PTHR35330:SF1">
    <property type="entry name" value="SIROHEME BIOSYNTHESIS PROTEIN MET8"/>
    <property type="match status" value="1"/>
</dbReference>
<comment type="catalytic activity">
    <reaction evidence="6">
        <text>precorrin-2 + NAD(+) = sirohydrochlorin + NADH + 2 H(+)</text>
        <dbReference type="Rhea" id="RHEA:15613"/>
        <dbReference type="ChEBI" id="CHEBI:15378"/>
        <dbReference type="ChEBI" id="CHEBI:57540"/>
        <dbReference type="ChEBI" id="CHEBI:57945"/>
        <dbReference type="ChEBI" id="CHEBI:58351"/>
        <dbReference type="ChEBI" id="CHEBI:58827"/>
        <dbReference type="EC" id="1.3.1.76"/>
    </reaction>
</comment>
<dbReference type="InterPro" id="IPR028281">
    <property type="entry name" value="Sirohaem_synthase_central"/>
</dbReference>
<dbReference type="InterPro" id="IPR036291">
    <property type="entry name" value="NAD(P)-bd_dom_sf"/>
</dbReference>
<dbReference type="GO" id="GO:0019354">
    <property type="term" value="P:siroheme biosynthetic process"/>
    <property type="evidence" value="ECO:0007669"/>
    <property type="project" value="UniProtKB-UniPathway"/>
</dbReference>
<name>A0A1W1XKN1_9BACT</name>
<reference evidence="8 9" key="1">
    <citation type="submission" date="2017-04" db="EMBL/GenBank/DDBJ databases">
        <authorList>
            <person name="Afonso C.L."/>
            <person name="Miller P.J."/>
            <person name="Scott M.A."/>
            <person name="Spackman E."/>
            <person name="Goraichik I."/>
            <person name="Dimitrov K.M."/>
            <person name="Suarez D.L."/>
            <person name="Swayne D.E."/>
        </authorList>
    </citation>
    <scope>NUCLEOTIDE SEQUENCE [LARGE SCALE GENOMIC DNA]</scope>
    <source>
        <strain evidence="8 9">DSM 13146</strain>
    </source>
</reference>
<evidence type="ECO:0000313" key="8">
    <source>
        <dbReference type="EMBL" id="SMC24533.1"/>
    </source>
</evidence>
<gene>
    <name evidence="8" type="ORF">SAMN02746041_02029</name>
</gene>
<organism evidence="8 9">
    <name type="scientific">Desulfacinum hydrothermale DSM 13146</name>
    <dbReference type="NCBI Taxonomy" id="1121390"/>
    <lineage>
        <taxon>Bacteria</taxon>
        <taxon>Pseudomonadati</taxon>
        <taxon>Thermodesulfobacteriota</taxon>
        <taxon>Syntrophobacteria</taxon>
        <taxon>Syntrophobacterales</taxon>
        <taxon>Syntrophobacteraceae</taxon>
        <taxon>Desulfacinum</taxon>
    </lineage>
</organism>
<dbReference type="SUPFAM" id="SSF75615">
    <property type="entry name" value="Siroheme synthase middle domains-like"/>
    <property type="match status" value="1"/>
</dbReference>
<keyword evidence="9" id="KW-1185">Reference proteome</keyword>
<comment type="pathway">
    <text evidence="1">Porphyrin-containing compound metabolism; siroheme biosynthesis; sirohydrochlorin from precorrin-2: step 1/1.</text>
</comment>
<dbReference type="SUPFAM" id="SSF51735">
    <property type="entry name" value="NAD(P)-binding Rossmann-fold domains"/>
    <property type="match status" value="1"/>
</dbReference>
<dbReference type="Gene3D" id="1.10.8.610">
    <property type="entry name" value="SirC, precorrin-2 dehydrogenase, C-terminal helical domain-like"/>
    <property type="match status" value="1"/>
</dbReference>
<evidence type="ECO:0000256" key="5">
    <source>
        <dbReference type="ARBA" id="ARBA00023244"/>
    </source>
</evidence>
<dbReference type="UniPathway" id="UPA00262">
    <property type="reaction ID" value="UER00222"/>
</dbReference>
<evidence type="ECO:0000256" key="3">
    <source>
        <dbReference type="ARBA" id="ARBA00023002"/>
    </source>
</evidence>
<evidence type="ECO:0000259" key="7">
    <source>
        <dbReference type="Pfam" id="PF14824"/>
    </source>
</evidence>
<keyword evidence="3" id="KW-0560">Oxidoreductase</keyword>
<dbReference type="EMBL" id="FWXF01000010">
    <property type="protein sequence ID" value="SMC24533.1"/>
    <property type="molecule type" value="Genomic_DNA"/>
</dbReference>
<dbReference type="Gene3D" id="3.40.50.720">
    <property type="entry name" value="NAD(P)-binding Rossmann-like Domain"/>
    <property type="match status" value="1"/>
</dbReference>
<feature type="domain" description="Siroheme synthase central" evidence="7">
    <location>
        <begin position="128"/>
        <end position="154"/>
    </location>
</feature>
<dbReference type="Pfam" id="PF14824">
    <property type="entry name" value="Sirohm_synth_M"/>
    <property type="match status" value="1"/>
</dbReference>
<dbReference type="Proteomes" id="UP000192783">
    <property type="component" value="Unassembled WGS sequence"/>
</dbReference>
<dbReference type="NCBIfam" id="TIGR01470">
    <property type="entry name" value="cysG_Nterm"/>
    <property type="match status" value="1"/>
</dbReference>
<keyword evidence="4" id="KW-0520">NAD</keyword>
<accession>A0A1W1XKN1</accession>
<evidence type="ECO:0000256" key="2">
    <source>
        <dbReference type="ARBA" id="ARBA00012400"/>
    </source>
</evidence>
<evidence type="ECO:0000313" key="9">
    <source>
        <dbReference type="Proteomes" id="UP000192783"/>
    </source>
</evidence>
<dbReference type="GO" id="GO:0004325">
    <property type="term" value="F:ferrochelatase activity"/>
    <property type="evidence" value="ECO:0007669"/>
    <property type="project" value="InterPro"/>
</dbReference>
<dbReference type="InterPro" id="IPR028161">
    <property type="entry name" value="Met8-like"/>
</dbReference>